<feature type="compositionally biased region" description="Polar residues" evidence="1">
    <location>
        <begin position="210"/>
        <end position="221"/>
    </location>
</feature>
<dbReference type="InterPro" id="IPR027417">
    <property type="entry name" value="P-loop_NTPase"/>
</dbReference>
<sequence length="1056" mass="117708">MSEIKSFLEKFNNYYLNANKHKVEKTAELDTSDVVLYKINSVTYKKDSPRREALENVLSSLRIEGINFIYLILGNSEGVEFYYGLSRDYSYTNELEIDIDEIGKYILEPSIKGNFRGSEIQKIEENTKRKILERIGSNKYYSIVEGVPGVLEKDDEFQGVDRLADVMSNSPEYGFMIISSLVSDAELEIVKKNIFNIYATLAEIGKESRQVSNGTNTSTNESKSEGQSETKGTSDSHSQTDSTGTNESKSEGQSETKGTSKGANKSESRTETTTNNEGTNEGTNKSITLQTGTSKGSGSSSSSSSTNKSSSEGTVTTSATTKGSSKSQAIAQTTGSNQSTNESTSTNTNTTTGSNTSKSIAKTTSTNESTSTNTNTTTGTSEGTSYSQSVTTEIVDKQAQDWIKYIDDMLLARLDYGSAKGMFRSGMFCFSNSKAILKKLENTVMSLFSGETGNKIPLRSFLIKDDLQLESLKNLQLPKIHSDVDTELKSLLSQSDYGMGNLISSKELSLIAGLPKKDIMGLELKEEVEFGLNFETFDNPLELGYLLQSRNKTNKIVSIDKKSLDKHIFITGVTGSGKTTTCLNILENSNLPFLVIEPAKTEYRILKEKYPDLLIFTLGNDSLAPFRLNPFEFFPHESITSRVDMIKASIEAAFDMEAAIPQIIESAIYECYENKGWNIGTNKNEYYGDKAFDDGVYAFPTLDDLLVQVENVVKKQGFDERLKNDYLGSIRARLKGLIVGSKGFMLNTKRSINFKQLLNQRVVFELEEIRNGSEKSLIMGFILTHLLEAIKSNFEERNEHKLNHIILIEEAHRLLSKYEPGDSMNKKQGVEVFTDMLAEIRKYGECLMIADQIPNKLAPEVLKNTNTKIVHRIFAADDKKAIGNTMALEDEQSDFLSKLRVGEAIVFSGGFNKSVSVKINQSSKTTDKILDKELIKQSALEFYTQNAKSGILIGSDIIQNPTKDDMLKLFELQKEGVKDLVKQIRQDGTKITTSQKELRKFIDNGVSIDILVRIFMVENSILAQYTDEIKEYLDKYLNNSFLAKDTKKFGDIFRDA</sequence>
<proteinExistence type="predicted"/>
<dbReference type="SUPFAM" id="SSF52540">
    <property type="entry name" value="P-loop containing nucleoside triphosphate hydrolases"/>
    <property type="match status" value="1"/>
</dbReference>
<feature type="compositionally biased region" description="Basic and acidic residues" evidence="1">
    <location>
        <begin position="222"/>
        <end position="234"/>
    </location>
</feature>
<dbReference type="Pfam" id="PF01935">
    <property type="entry name" value="DUF87"/>
    <property type="match status" value="1"/>
</dbReference>
<dbReference type="AlphaFoldDB" id="A0A1X9SPQ0"/>
<dbReference type="PANTHER" id="PTHR42957:SF1">
    <property type="entry name" value="HELICASE MJ1565-RELATED"/>
    <property type="match status" value="1"/>
</dbReference>
<feature type="region of interest" description="Disordered" evidence="1">
    <location>
        <begin position="207"/>
        <end position="389"/>
    </location>
</feature>
<dbReference type="EMBL" id="CP015578">
    <property type="protein sequence ID" value="ARQ98160.1"/>
    <property type="molecule type" value="Genomic_DNA"/>
</dbReference>
<evidence type="ECO:0000313" key="3">
    <source>
        <dbReference type="EMBL" id="ARQ98160.1"/>
    </source>
</evidence>
<feature type="compositionally biased region" description="Polar residues" evidence="1">
    <location>
        <begin position="235"/>
        <end position="247"/>
    </location>
</feature>
<feature type="domain" description="Helicase HerA central" evidence="2">
    <location>
        <begin position="542"/>
        <end position="784"/>
    </location>
</feature>
<dbReference type="InterPro" id="IPR008571">
    <property type="entry name" value="HerA-like"/>
</dbReference>
<name>A0A1X9SPQ0_9BACT</name>
<evidence type="ECO:0000313" key="4">
    <source>
        <dbReference type="Proteomes" id="UP000202031"/>
    </source>
</evidence>
<dbReference type="Gene3D" id="3.40.50.300">
    <property type="entry name" value="P-loop containing nucleotide triphosphate hydrolases"/>
    <property type="match status" value="2"/>
</dbReference>
<dbReference type="KEGG" id="clx:CLAN_1439"/>
<reference evidence="4" key="1">
    <citation type="journal article" date="2017" name="Genome Biol. Evol.">
        <title>Comparative Genomic Analysis Identifies a Campylobacter Clade Deficient in Selenium Metabolism.</title>
        <authorList>
            <person name="Miller W.G."/>
            <person name="Yee E."/>
            <person name="Lopes B.S."/>
            <person name="Chapman M.H."/>
            <person name="Huynh S."/>
            <person name="Bono J.L."/>
            <person name="Parker C.T."/>
            <person name="Strachan N.J.C."/>
            <person name="Forbes K.J."/>
        </authorList>
    </citation>
    <scope>NUCLEOTIDE SEQUENCE [LARGE SCALE GENOMIC DNA]</scope>
    <source>
        <strain evidence="4">NCTC 13004</strain>
    </source>
</reference>
<dbReference type="RefSeq" id="WP_100590941.1">
    <property type="nucleotide sequence ID" value="NZ_CP015578.1"/>
</dbReference>
<feature type="compositionally biased region" description="Low complexity" evidence="1">
    <location>
        <begin position="271"/>
        <end position="284"/>
    </location>
</feature>
<reference evidence="4" key="2">
    <citation type="journal article" date="2017" name="Genome Biol. Evol.">
        <title>Comparative genomic analysis identifies a Campylobacter clade deficient in selenium metabolism.</title>
        <authorList>
            <person name="Miller W.G."/>
            <person name="Yee E."/>
            <person name="Lopes B.S."/>
            <person name="Chapman M.H."/>
            <person name="Huynh S."/>
            <person name="Bono J.L."/>
            <person name="Parker C.T."/>
            <person name="Strachan N.J.C."/>
            <person name="Forbes K.J."/>
        </authorList>
    </citation>
    <scope>NUCLEOTIDE SEQUENCE [LARGE SCALE GENOMIC DNA]</scope>
    <source>
        <strain evidence="4">NCTC 13004</strain>
    </source>
</reference>
<accession>A0A1X9SPQ0</accession>
<feature type="compositionally biased region" description="Low complexity" evidence="1">
    <location>
        <begin position="291"/>
        <end position="385"/>
    </location>
</feature>
<organism evidence="3 4">
    <name type="scientific">Campylobacter lanienae NCTC 13004</name>
    <dbReference type="NCBI Taxonomy" id="1031753"/>
    <lineage>
        <taxon>Bacteria</taxon>
        <taxon>Pseudomonadati</taxon>
        <taxon>Campylobacterota</taxon>
        <taxon>Epsilonproteobacteria</taxon>
        <taxon>Campylobacterales</taxon>
        <taxon>Campylobacteraceae</taxon>
        <taxon>Campylobacter</taxon>
    </lineage>
</organism>
<gene>
    <name evidence="3" type="ORF">CLAN_1439</name>
</gene>
<protein>
    <submittedName>
        <fullName evidence="3">ATPase, AAA family</fullName>
    </submittedName>
</protein>
<evidence type="ECO:0000256" key="1">
    <source>
        <dbReference type="SAM" id="MobiDB-lite"/>
    </source>
</evidence>
<dbReference type="InterPro" id="IPR002789">
    <property type="entry name" value="HerA_central"/>
</dbReference>
<dbReference type="Proteomes" id="UP000202031">
    <property type="component" value="Chromosome"/>
</dbReference>
<dbReference type="PANTHER" id="PTHR42957">
    <property type="entry name" value="HELICASE MJ1565-RELATED"/>
    <property type="match status" value="1"/>
</dbReference>
<dbReference type="GeneID" id="46921905"/>
<evidence type="ECO:0000259" key="2">
    <source>
        <dbReference type="Pfam" id="PF01935"/>
    </source>
</evidence>